<name>A0ACC0C1X7_CATRO</name>
<accession>A0ACC0C1X7</accession>
<proteinExistence type="predicted"/>
<gene>
    <name evidence="1" type="ORF">M9H77_09774</name>
</gene>
<evidence type="ECO:0000313" key="1">
    <source>
        <dbReference type="EMBL" id="KAI5678824.1"/>
    </source>
</evidence>
<protein>
    <submittedName>
        <fullName evidence="1">Uncharacterized protein</fullName>
    </submittedName>
</protein>
<sequence length="228" mass="26001">MMKAVIVLVHVALISMIIKNTRGVAPLFDFFKLAIQWPHGYCNDRNCARTPEIFTIHDLWPTNTSGPPIEKCSTTSYTHLADLKDIESLDARWMDLSSSKSQVIEKQRFWSYEWEKHGTCSEKLYNQDQYFDLAVRLYEHFNITAILQNNKITRGNAHSLSSISAPIKAATGFQPDIRCIKSRKHQQQSILLEIGICWDFLGASPINSRQGYSCGNVRAGHDPRVLFP</sequence>
<dbReference type="Proteomes" id="UP001060085">
    <property type="component" value="Linkage Group LG02"/>
</dbReference>
<keyword evidence="2" id="KW-1185">Reference proteome</keyword>
<dbReference type="EMBL" id="CM044702">
    <property type="protein sequence ID" value="KAI5678824.1"/>
    <property type="molecule type" value="Genomic_DNA"/>
</dbReference>
<comment type="caution">
    <text evidence="1">The sequence shown here is derived from an EMBL/GenBank/DDBJ whole genome shotgun (WGS) entry which is preliminary data.</text>
</comment>
<evidence type="ECO:0000313" key="2">
    <source>
        <dbReference type="Proteomes" id="UP001060085"/>
    </source>
</evidence>
<organism evidence="1 2">
    <name type="scientific">Catharanthus roseus</name>
    <name type="common">Madagascar periwinkle</name>
    <name type="synonym">Vinca rosea</name>
    <dbReference type="NCBI Taxonomy" id="4058"/>
    <lineage>
        <taxon>Eukaryota</taxon>
        <taxon>Viridiplantae</taxon>
        <taxon>Streptophyta</taxon>
        <taxon>Embryophyta</taxon>
        <taxon>Tracheophyta</taxon>
        <taxon>Spermatophyta</taxon>
        <taxon>Magnoliopsida</taxon>
        <taxon>eudicotyledons</taxon>
        <taxon>Gunneridae</taxon>
        <taxon>Pentapetalae</taxon>
        <taxon>asterids</taxon>
        <taxon>lamiids</taxon>
        <taxon>Gentianales</taxon>
        <taxon>Apocynaceae</taxon>
        <taxon>Rauvolfioideae</taxon>
        <taxon>Vinceae</taxon>
        <taxon>Catharanthinae</taxon>
        <taxon>Catharanthus</taxon>
    </lineage>
</organism>
<reference evidence="2" key="1">
    <citation type="journal article" date="2023" name="Nat. Plants">
        <title>Single-cell RNA sequencing provides a high-resolution roadmap for understanding the multicellular compartmentation of specialized metabolism.</title>
        <authorList>
            <person name="Sun S."/>
            <person name="Shen X."/>
            <person name="Li Y."/>
            <person name="Li Y."/>
            <person name="Wang S."/>
            <person name="Li R."/>
            <person name="Zhang H."/>
            <person name="Shen G."/>
            <person name="Guo B."/>
            <person name="Wei J."/>
            <person name="Xu J."/>
            <person name="St-Pierre B."/>
            <person name="Chen S."/>
            <person name="Sun C."/>
        </authorList>
    </citation>
    <scope>NUCLEOTIDE SEQUENCE [LARGE SCALE GENOMIC DNA]</scope>
</reference>